<gene>
    <name evidence="2" type="ORF">MNEG_0130</name>
</gene>
<keyword evidence="3" id="KW-1185">Reference proteome</keyword>
<organism evidence="2 3">
    <name type="scientific">Monoraphidium neglectum</name>
    <dbReference type="NCBI Taxonomy" id="145388"/>
    <lineage>
        <taxon>Eukaryota</taxon>
        <taxon>Viridiplantae</taxon>
        <taxon>Chlorophyta</taxon>
        <taxon>core chlorophytes</taxon>
        <taxon>Chlorophyceae</taxon>
        <taxon>CS clade</taxon>
        <taxon>Sphaeropleales</taxon>
        <taxon>Selenastraceae</taxon>
        <taxon>Monoraphidium</taxon>
    </lineage>
</organism>
<dbReference type="GeneID" id="25726248"/>
<evidence type="ECO:0000256" key="1">
    <source>
        <dbReference type="SAM" id="MobiDB-lite"/>
    </source>
</evidence>
<dbReference type="Proteomes" id="UP000054498">
    <property type="component" value="Unassembled WGS sequence"/>
</dbReference>
<accession>A0A0D2NUN5</accession>
<dbReference type="EMBL" id="KK100230">
    <property type="protein sequence ID" value="KIZ07806.1"/>
    <property type="molecule type" value="Genomic_DNA"/>
</dbReference>
<dbReference type="KEGG" id="mng:MNEG_0130"/>
<feature type="region of interest" description="Disordered" evidence="1">
    <location>
        <begin position="50"/>
        <end position="114"/>
    </location>
</feature>
<feature type="compositionally biased region" description="Basic residues" evidence="1">
    <location>
        <begin position="97"/>
        <end position="106"/>
    </location>
</feature>
<name>A0A0D2NUN5_9CHLO</name>
<protein>
    <submittedName>
        <fullName evidence="2">Uncharacterized protein</fullName>
    </submittedName>
</protein>
<feature type="compositionally biased region" description="Gly residues" evidence="1">
    <location>
        <begin position="65"/>
        <end position="75"/>
    </location>
</feature>
<feature type="non-terminal residue" evidence="2">
    <location>
        <position position="1"/>
    </location>
</feature>
<dbReference type="RefSeq" id="XP_013906825.1">
    <property type="nucleotide sequence ID" value="XM_014051371.1"/>
</dbReference>
<feature type="non-terminal residue" evidence="2">
    <location>
        <position position="114"/>
    </location>
</feature>
<proteinExistence type="predicted"/>
<sequence>RCAARGRLAHGLCRRRRCGGGRPSGCAARPLGRGTAAWAQRAAAAAAAATAPVPPVGRRRQLGRGCHGGGGGGPGRRQLGGRAGREPAGRAAARAAAKARRGKRVCGSRERGPV</sequence>
<reference evidence="2 3" key="1">
    <citation type="journal article" date="2013" name="BMC Genomics">
        <title>Reconstruction of the lipid metabolism for the microalga Monoraphidium neglectum from its genome sequence reveals characteristics suitable for biofuel production.</title>
        <authorList>
            <person name="Bogen C."/>
            <person name="Al-Dilaimi A."/>
            <person name="Albersmeier A."/>
            <person name="Wichmann J."/>
            <person name="Grundmann M."/>
            <person name="Rupp O."/>
            <person name="Lauersen K.J."/>
            <person name="Blifernez-Klassen O."/>
            <person name="Kalinowski J."/>
            <person name="Goesmann A."/>
            <person name="Mussgnug J.H."/>
            <person name="Kruse O."/>
        </authorList>
    </citation>
    <scope>NUCLEOTIDE SEQUENCE [LARGE SCALE GENOMIC DNA]</scope>
    <source>
        <strain evidence="2 3">SAG 48.87</strain>
    </source>
</reference>
<dbReference type="AlphaFoldDB" id="A0A0D2NUN5"/>
<evidence type="ECO:0000313" key="3">
    <source>
        <dbReference type="Proteomes" id="UP000054498"/>
    </source>
</evidence>
<evidence type="ECO:0000313" key="2">
    <source>
        <dbReference type="EMBL" id="KIZ07806.1"/>
    </source>
</evidence>